<evidence type="ECO:0000256" key="3">
    <source>
        <dbReference type="SAM" id="MobiDB-lite"/>
    </source>
</evidence>
<organism evidence="5 6">
    <name type="scientific">Trachymyrmex cornetzi</name>
    <dbReference type="NCBI Taxonomy" id="471704"/>
    <lineage>
        <taxon>Eukaryota</taxon>
        <taxon>Metazoa</taxon>
        <taxon>Ecdysozoa</taxon>
        <taxon>Arthropoda</taxon>
        <taxon>Hexapoda</taxon>
        <taxon>Insecta</taxon>
        <taxon>Pterygota</taxon>
        <taxon>Neoptera</taxon>
        <taxon>Endopterygota</taxon>
        <taxon>Hymenoptera</taxon>
        <taxon>Apocrita</taxon>
        <taxon>Aculeata</taxon>
        <taxon>Formicoidea</taxon>
        <taxon>Formicidae</taxon>
        <taxon>Myrmicinae</taxon>
        <taxon>Trachymyrmex</taxon>
    </lineage>
</organism>
<dbReference type="Gene3D" id="3.40.50.800">
    <property type="entry name" value="Anticodon-binding domain"/>
    <property type="match status" value="1"/>
</dbReference>
<dbReference type="PANTHER" id="PTHR15004">
    <property type="entry name" value="GLUTAMYL-TRNA(GLN) AMIDOTRANSFERASE SUBUNIT C, MITOCHONDRIAL"/>
    <property type="match status" value="1"/>
</dbReference>
<keyword evidence="2" id="KW-0496">Mitochondrion</keyword>
<dbReference type="EMBL" id="KQ978957">
    <property type="protein sequence ID" value="KYN27203.1"/>
    <property type="molecule type" value="Genomic_DNA"/>
</dbReference>
<sequence length="492" mass="56880">MALLRRVKPAYRLFDEGVIFLLRGNAVPSFRTFNSSTVFARQQQQQQQSESNNEVKENNNDSRLGGDKRPSIDEETIRRLERLALVGFEFKQSKRVLEEAITFAERLRTAHIDETVRPMYSTLENDYIHLRDDVVRHDVDRREILRNAAVLEEEYFVAPLMTSKEKETMSLEAVLKTVGSHFLSLSERIFLYGPQGKLLLRNLEEHWFSHCVTMPHYNVFPCDTIADTLQQLRSNSMDMLPFALVTLGTSKSVWNESLLSVGKVPSHRIAKINVFVDASDSKDLLHKKQRERKVWWRKLAQHPSRFVLAEAKKTRNLDVTEIEAQFPFGNIIVETITHYPGVRKLYPQTENNKDNVMDVHMVEHIASMDWGCLALLCDSHMLDKSTRAYIHPKLCPYKITFHIGKQENETDSDIEDLNRFVLYLNNMLRTRGISTILTNTEQIIEMCLIPYVVSVDKTSLKNGVVHVKNRSTTLSEAVHITDLVKYISLRSF</sequence>
<dbReference type="GO" id="GO:0006450">
    <property type="term" value="P:regulation of translational fidelity"/>
    <property type="evidence" value="ECO:0007669"/>
    <property type="project" value="InterPro"/>
</dbReference>
<dbReference type="InterPro" id="IPR036113">
    <property type="entry name" value="Asp/Glu-ADT_sf_sub_c"/>
</dbReference>
<feature type="domain" description="Anticodon-binding" evidence="4">
    <location>
        <begin position="449"/>
        <end position="488"/>
    </location>
</feature>
<dbReference type="SUPFAM" id="SSF52954">
    <property type="entry name" value="Class II aaRS ABD-related"/>
    <property type="match status" value="1"/>
</dbReference>
<dbReference type="InterPro" id="IPR045864">
    <property type="entry name" value="aa-tRNA-synth_II/BPL/LPL"/>
</dbReference>
<dbReference type="GO" id="GO:0005739">
    <property type="term" value="C:mitochondrion"/>
    <property type="evidence" value="ECO:0007669"/>
    <property type="project" value="TreeGrafter"/>
</dbReference>
<dbReference type="SUPFAM" id="SSF141000">
    <property type="entry name" value="Glu-tRNAGln amidotransferase C subunit"/>
    <property type="match status" value="1"/>
</dbReference>
<feature type="compositionally biased region" description="Low complexity" evidence="3">
    <location>
        <begin position="42"/>
        <end position="52"/>
    </location>
</feature>
<gene>
    <name evidence="5" type="ORF">ALC57_03547</name>
</gene>
<evidence type="ECO:0000259" key="4">
    <source>
        <dbReference type="Pfam" id="PF03129"/>
    </source>
</evidence>
<feature type="compositionally biased region" description="Basic and acidic residues" evidence="3">
    <location>
        <begin position="53"/>
        <end position="71"/>
    </location>
</feature>
<evidence type="ECO:0000256" key="1">
    <source>
        <dbReference type="ARBA" id="ARBA00022741"/>
    </source>
</evidence>
<dbReference type="InterPro" id="IPR003837">
    <property type="entry name" value="GatC"/>
</dbReference>
<dbReference type="GO" id="GO:0032543">
    <property type="term" value="P:mitochondrial translation"/>
    <property type="evidence" value="ECO:0007669"/>
    <property type="project" value="TreeGrafter"/>
</dbReference>
<reference evidence="5 6" key="1">
    <citation type="submission" date="2015-09" db="EMBL/GenBank/DDBJ databases">
        <title>Trachymyrmex cornetzi WGS genome.</title>
        <authorList>
            <person name="Nygaard S."/>
            <person name="Hu H."/>
            <person name="Boomsma J."/>
            <person name="Zhang G."/>
        </authorList>
    </citation>
    <scope>NUCLEOTIDE SEQUENCE [LARGE SCALE GENOMIC DNA]</scope>
    <source>
        <strain evidence="5">Tcor2-1</strain>
        <tissue evidence="5">Whole body</tissue>
    </source>
</reference>
<dbReference type="GO" id="GO:0030956">
    <property type="term" value="C:glutamyl-tRNA(Gln) amidotransferase complex"/>
    <property type="evidence" value="ECO:0007669"/>
    <property type="project" value="TreeGrafter"/>
</dbReference>
<dbReference type="AlphaFoldDB" id="A0A195EG40"/>
<accession>A0A195EG40</accession>
<keyword evidence="6" id="KW-1185">Reference proteome</keyword>
<evidence type="ECO:0000256" key="2">
    <source>
        <dbReference type="ARBA" id="ARBA00023128"/>
    </source>
</evidence>
<dbReference type="STRING" id="471704.A0A195EG40"/>
<dbReference type="InterPro" id="IPR036621">
    <property type="entry name" value="Anticodon-bd_dom_sf"/>
</dbReference>
<protein>
    <submittedName>
        <fullName evidence="5">DNA polymerase subunit gamma-2, mitochondrial</fullName>
    </submittedName>
</protein>
<dbReference type="InterPro" id="IPR004154">
    <property type="entry name" value="Anticodon-bd"/>
</dbReference>
<dbReference type="Proteomes" id="UP000078492">
    <property type="component" value="Unassembled WGS sequence"/>
</dbReference>
<evidence type="ECO:0000313" key="6">
    <source>
        <dbReference type="Proteomes" id="UP000078492"/>
    </source>
</evidence>
<feature type="region of interest" description="Disordered" evidence="3">
    <location>
        <begin position="39"/>
        <end position="71"/>
    </location>
</feature>
<name>A0A195EG40_9HYME</name>
<dbReference type="PANTHER" id="PTHR15004:SF0">
    <property type="entry name" value="GLUTAMYL-TRNA(GLN) AMIDOTRANSFERASE SUBUNIT C, MITOCHONDRIAL"/>
    <property type="match status" value="1"/>
</dbReference>
<dbReference type="GO" id="GO:0070681">
    <property type="term" value="P:glutaminyl-tRNAGln biosynthesis via transamidation"/>
    <property type="evidence" value="ECO:0007669"/>
    <property type="project" value="TreeGrafter"/>
</dbReference>
<dbReference type="Gene3D" id="3.30.930.10">
    <property type="entry name" value="Bira Bifunctional Protein, Domain 2"/>
    <property type="match status" value="1"/>
</dbReference>
<dbReference type="GO" id="GO:0000166">
    <property type="term" value="F:nucleotide binding"/>
    <property type="evidence" value="ECO:0007669"/>
    <property type="project" value="UniProtKB-KW"/>
</dbReference>
<dbReference type="Pfam" id="PF02686">
    <property type="entry name" value="GatC"/>
    <property type="match status" value="1"/>
</dbReference>
<evidence type="ECO:0000313" key="5">
    <source>
        <dbReference type="EMBL" id="KYN27203.1"/>
    </source>
</evidence>
<keyword evidence="1" id="KW-0547">Nucleotide-binding</keyword>
<proteinExistence type="predicted"/>
<dbReference type="SUPFAM" id="SSF55681">
    <property type="entry name" value="Class II aaRS and biotin synthetases"/>
    <property type="match status" value="1"/>
</dbReference>
<dbReference type="Pfam" id="PF03129">
    <property type="entry name" value="HGTP_anticodon"/>
    <property type="match status" value="1"/>
</dbReference>